<dbReference type="EMBL" id="JAOALG010000001">
    <property type="protein sequence ID" value="MEQ5841206.1"/>
    <property type="molecule type" value="Genomic_DNA"/>
</dbReference>
<evidence type="ECO:0000256" key="1">
    <source>
        <dbReference type="ARBA" id="ARBA00001946"/>
    </source>
</evidence>
<dbReference type="PRINTS" id="PR00413">
    <property type="entry name" value="HADHALOGNASE"/>
</dbReference>
<evidence type="ECO:0000256" key="3">
    <source>
        <dbReference type="ARBA" id="ARBA00022801"/>
    </source>
</evidence>
<dbReference type="InterPro" id="IPR051400">
    <property type="entry name" value="HAD-like_hydrolase"/>
</dbReference>
<dbReference type="SFLD" id="SFLDG01129">
    <property type="entry name" value="C1.5:_HAD__Beta-PGM__Phosphata"/>
    <property type="match status" value="1"/>
</dbReference>
<dbReference type="InterPro" id="IPR036412">
    <property type="entry name" value="HAD-like_sf"/>
</dbReference>
<dbReference type="InterPro" id="IPR006439">
    <property type="entry name" value="HAD-SF_hydro_IA"/>
</dbReference>
<sequence>MRTRAVLFDLDDTLHDKSATLRAVSASQFRNFQLGTIGVNREEWESAFVELNNLRIEKTDVFRRLGQRFEISADRIALLLKDFDENLGKSARPYPGVFELLTSCKKQGFKIGIVTNGRDAFQRSKISGMGIEPLVDAVITSGGFGVRKPDPRIFHACLDALRVTPSEASFVGDDFDADMLPSIALGMRAVWKSSSASSAVAYSSDSLDEIRIFLLENA</sequence>
<dbReference type="Gene3D" id="3.40.50.1000">
    <property type="entry name" value="HAD superfamily/HAD-like"/>
    <property type="match status" value="1"/>
</dbReference>
<comment type="cofactor">
    <cofactor evidence="1">
        <name>Mg(2+)</name>
        <dbReference type="ChEBI" id="CHEBI:18420"/>
    </cofactor>
</comment>
<dbReference type="PANTHER" id="PTHR46470">
    <property type="entry name" value="N-ACYLNEURAMINATE-9-PHOSPHATASE"/>
    <property type="match status" value="1"/>
</dbReference>
<proteinExistence type="predicted"/>
<dbReference type="GO" id="GO:0016787">
    <property type="term" value="F:hydrolase activity"/>
    <property type="evidence" value="ECO:0007669"/>
    <property type="project" value="UniProtKB-KW"/>
</dbReference>
<dbReference type="PANTHER" id="PTHR46470:SF2">
    <property type="entry name" value="GLYCERALDEHYDE 3-PHOSPHATE PHOSPHATASE"/>
    <property type="match status" value="1"/>
</dbReference>
<dbReference type="Gene3D" id="1.10.150.520">
    <property type="match status" value="1"/>
</dbReference>
<reference evidence="5 6" key="1">
    <citation type="journal article" date="2024" name="Chem. Sci.">
        <title>Discovery of a lagriamide polyketide by integrated genome mining, isotopic labeling, and untargeted metabolomics.</title>
        <authorList>
            <person name="Fergusson C.H."/>
            <person name="Saulog J."/>
            <person name="Paulo B.S."/>
            <person name="Wilson D.M."/>
            <person name="Liu D.Y."/>
            <person name="Morehouse N.J."/>
            <person name="Waterworth S."/>
            <person name="Barkei J."/>
            <person name="Gray C.A."/>
            <person name="Kwan J.C."/>
            <person name="Eustaquio A.S."/>
            <person name="Linington R.G."/>
        </authorList>
    </citation>
    <scope>NUCLEOTIDE SEQUENCE [LARGE SCALE GENOMIC DNA]</scope>
    <source>
        <strain evidence="5 6">RL17-338-BIF-B</strain>
    </source>
</reference>
<protein>
    <submittedName>
        <fullName evidence="5">HAD family hydrolase</fullName>
    </submittedName>
</protein>
<dbReference type="SUPFAM" id="SSF56784">
    <property type="entry name" value="HAD-like"/>
    <property type="match status" value="1"/>
</dbReference>
<dbReference type="Pfam" id="PF13419">
    <property type="entry name" value="HAD_2"/>
    <property type="match status" value="1"/>
</dbReference>
<dbReference type="SFLD" id="SFLDS00003">
    <property type="entry name" value="Haloacid_Dehalogenase"/>
    <property type="match status" value="1"/>
</dbReference>
<dbReference type="RefSeq" id="WP_349543160.1">
    <property type="nucleotide sequence ID" value="NZ_JAOALG010000001.1"/>
</dbReference>
<accession>A0ABV1LQG8</accession>
<evidence type="ECO:0000313" key="6">
    <source>
        <dbReference type="Proteomes" id="UP001469089"/>
    </source>
</evidence>
<keyword evidence="2" id="KW-0479">Metal-binding</keyword>
<evidence type="ECO:0000313" key="5">
    <source>
        <dbReference type="EMBL" id="MEQ5841206.1"/>
    </source>
</evidence>
<keyword evidence="6" id="KW-1185">Reference proteome</keyword>
<dbReference type="NCBIfam" id="TIGR01549">
    <property type="entry name" value="HAD-SF-IA-v1"/>
    <property type="match status" value="1"/>
</dbReference>
<organism evidence="5 6">
    <name type="scientific">Paraburkholderia acidicola</name>
    <dbReference type="NCBI Taxonomy" id="1912599"/>
    <lineage>
        <taxon>Bacteria</taxon>
        <taxon>Pseudomonadati</taxon>
        <taxon>Pseudomonadota</taxon>
        <taxon>Betaproteobacteria</taxon>
        <taxon>Burkholderiales</taxon>
        <taxon>Burkholderiaceae</taxon>
        <taxon>Paraburkholderia</taxon>
    </lineage>
</organism>
<dbReference type="InterPro" id="IPR023214">
    <property type="entry name" value="HAD_sf"/>
</dbReference>
<gene>
    <name evidence="5" type="ORF">N0A02_17400</name>
</gene>
<keyword evidence="3 5" id="KW-0378">Hydrolase</keyword>
<name>A0ABV1LQG8_9BURK</name>
<comment type="caution">
    <text evidence="5">The sequence shown here is derived from an EMBL/GenBank/DDBJ whole genome shotgun (WGS) entry which is preliminary data.</text>
</comment>
<dbReference type="InterPro" id="IPR041492">
    <property type="entry name" value="HAD_2"/>
</dbReference>
<keyword evidence="4" id="KW-0460">Magnesium</keyword>
<evidence type="ECO:0000256" key="4">
    <source>
        <dbReference type="ARBA" id="ARBA00022842"/>
    </source>
</evidence>
<dbReference type="NCBIfam" id="TIGR01509">
    <property type="entry name" value="HAD-SF-IA-v3"/>
    <property type="match status" value="1"/>
</dbReference>
<evidence type="ECO:0000256" key="2">
    <source>
        <dbReference type="ARBA" id="ARBA00022723"/>
    </source>
</evidence>
<dbReference type="Proteomes" id="UP001469089">
    <property type="component" value="Unassembled WGS sequence"/>
</dbReference>